<dbReference type="AlphaFoldDB" id="A0A6H5HIL2"/>
<proteinExistence type="predicted"/>
<evidence type="ECO:0000313" key="2">
    <source>
        <dbReference type="EMBL" id="CAB0016391.1"/>
    </source>
</evidence>
<accession>A0A6H5HIL2</accession>
<evidence type="ECO:0000313" key="3">
    <source>
        <dbReference type="Proteomes" id="UP000479000"/>
    </source>
</evidence>
<keyword evidence="1" id="KW-0812">Transmembrane</keyword>
<keyword evidence="1" id="KW-0472">Membrane</keyword>
<protein>
    <submittedName>
        <fullName evidence="2">Uncharacterized protein</fullName>
    </submittedName>
</protein>
<feature type="non-terminal residue" evidence="2">
    <location>
        <position position="50"/>
    </location>
</feature>
<feature type="transmembrane region" description="Helical" evidence="1">
    <location>
        <begin position="29"/>
        <end position="45"/>
    </location>
</feature>
<organism evidence="2 3">
    <name type="scientific">Nesidiocoris tenuis</name>
    <dbReference type="NCBI Taxonomy" id="355587"/>
    <lineage>
        <taxon>Eukaryota</taxon>
        <taxon>Metazoa</taxon>
        <taxon>Ecdysozoa</taxon>
        <taxon>Arthropoda</taxon>
        <taxon>Hexapoda</taxon>
        <taxon>Insecta</taxon>
        <taxon>Pterygota</taxon>
        <taxon>Neoptera</taxon>
        <taxon>Paraneoptera</taxon>
        <taxon>Hemiptera</taxon>
        <taxon>Heteroptera</taxon>
        <taxon>Panheteroptera</taxon>
        <taxon>Cimicomorpha</taxon>
        <taxon>Miridae</taxon>
        <taxon>Dicyphina</taxon>
        <taxon>Nesidiocoris</taxon>
    </lineage>
</organism>
<sequence length="50" mass="5875">MSAGLKKLGTYLRSFSPRTRSKKLLRARVLYYGYLFFIGLLRKSFELISK</sequence>
<keyword evidence="1" id="KW-1133">Transmembrane helix</keyword>
<dbReference type="EMBL" id="CADCXU010030300">
    <property type="protein sequence ID" value="CAB0016391.1"/>
    <property type="molecule type" value="Genomic_DNA"/>
</dbReference>
<reference evidence="2 3" key="1">
    <citation type="submission" date="2020-02" db="EMBL/GenBank/DDBJ databases">
        <authorList>
            <person name="Ferguson B K."/>
        </authorList>
    </citation>
    <scope>NUCLEOTIDE SEQUENCE [LARGE SCALE GENOMIC DNA]</scope>
</reference>
<name>A0A6H5HIL2_9HEMI</name>
<gene>
    <name evidence="2" type="ORF">NTEN_LOCUS20588</name>
</gene>
<evidence type="ECO:0000256" key="1">
    <source>
        <dbReference type="SAM" id="Phobius"/>
    </source>
</evidence>
<dbReference type="Proteomes" id="UP000479000">
    <property type="component" value="Unassembled WGS sequence"/>
</dbReference>
<keyword evidence="3" id="KW-1185">Reference proteome</keyword>